<dbReference type="RefSeq" id="WP_245697999.1">
    <property type="nucleotide sequence ID" value="NZ_FNHB01000001.1"/>
</dbReference>
<evidence type="ECO:0000256" key="2">
    <source>
        <dbReference type="ARBA" id="ARBA00023125"/>
    </source>
</evidence>
<dbReference type="SUPFAM" id="SSF46689">
    <property type="entry name" value="Homeodomain-like"/>
    <property type="match status" value="1"/>
</dbReference>
<evidence type="ECO:0000256" key="4">
    <source>
        <dbReference type="ARBA" id="ARBA00023163"/>
    </source>
</evidence>
<dbReference type="Gene3D" id="2.60.120.10">
    <property type="entry name" value="Jelly Rolls"/>
    <property type="match status" value="1"/>
</dbReference>
<dbReference type="Gene3D" id="1.10.10.60">
    <property type="entry name" value="Homeodomain-like"/>
    <property type="match status" value="1"/>
</dbReference>
<keyword evidence="3" id="KW-0010">Activator</keyword>
<organism evidence="6 7">
    <name type="scientific">Dendrosporobacter quercicolus</name>
    <dbReference type="NCBI Taxonomy" id="146817"/>
    <lineage>
        <taxon>Bacteria</taxon>
        <taxon>Bacillati</taxon>
        <taxon>Bacillota</taxon>
        <taxon>Negativicutes</taxon>
        <taxon>Selenomonadales</taxon>
        <taxon>Sporomusaceae</taxon>
        <taxon>Dendrosporobacter</taxon>
    </lineage>
</organism>
<dbReference type="InterPro" id="IPR003313">
    <property type="entry name" value="AraC-bd"/>
</dbReference>
<dbReference type="Proteomes" id="UP000214880">
    <property type="component" value="Unassembled WGS sequence"/>
</dbReference>
<dbReference type="InterPro" id="IPR014710">
    <property type="entry name" value="RmlC-like_jellyroll"/>
</dbReference>
<dbReference type="PROSITE" id="PS01124">
    <property type="entry name" value="HTH_ARAC_FAMILY_2"/>
    <property type="match status" value="1"/>
</dbReference>
<dbReference type="SMART" id="SM00342">
    <property type="entry name" value="HTH_ARAC"/>
    <property type="match status" value="1"/>
</dbReference>
<evidence type="ECO:0000256" key="1">
    <source>
        <dbReference type="ARBA" id="ARBA00023015"/>
    </source>
</evidence>
<dbReference type="GO" id="GO:0043565">
    <property type="term" value="F:sequence-specific DNA binding"/>
    <property type="evidence" value="ECO:0007669"/>
    <property type="project" value="InterPro"/>
</dbReference>
<evidence type="ECO:0000259" key="5">
    <source>
        <dbReference type="PROSITE" id="PS01124"/>
    </source>
</evidence>
<dbReference type="InterPro" id="IPR018062">
    <property type="entry name" value="HTH_AraC-typ_CS"/>
</dbReference>
<dbReference type="InterPro" id="IPR018060">
    <property type="entry name" value="HTH_AraC"/>
</dbReference>
<accession>A0A1G9MF34</accession>
<dbReference type="EMBL" id="FNHB01000001">
    <property type="protein sequence ID" value="SDL72611.1"/>
    <property type="molecule type" value="Genomic_DNA"/>
</dbReference>
<feature type="domain" description="HTH araC/xylS-type" evidence="5">
    <location>
        <begin position="170"/>
        <end position="267"/>
    </location>
</feature>
<dbReference type="STRING" id="146817.SAMN04488502_101665"/>
<keyword evidence="7" id="KW-1185">Reference proteome</keyword>
<keyword evidence="2 6" id="KW-0238">DNA-binding</keyword>
<sequence length="270" mass="31194">MNTSDKDYRSSSEQNRYMEFGRSIIEGVEIKRCRNNPHAYKSHVHNELSIGYIVEGSTNLTLHDRIIFYGSGDGVIIPPLLTHRCVPNDINHWAYVMLFVDPGYYGDLVSFNQAKKLTGNQVRKLIGFIEQLVTEKTPDTVENIVIELLLEFGEKDISETTVTNTRDIAKTIHEYILNHANEVITLNKLQQITGLNKFSIIRNFKKLYVTTPAAYHLQYRVAEAKRLLSKGVDVFDICEELRFYDQAHLIREFKKMYGITPVTYIKQVKE</sequence>
<dbReference type="PROSITE" id="PS00041">
    <property type="entry name" value="HTH_ARAC_FAMILY_1"/>
    <property type="match status" value="1"/>
</dbReference>
<name>A0A1G9MF34_9FIRM</name>
<dbReference type="GO" id="GO:0003700">
    <property type="term" value="F:DNA-binding transcription factor activity"/>
    <property type="evidence" value="ECO:0007669"/>
    <property type="project" value="InterPro"/>
</dbReference>
<dbReference type="Pfam" id="PF02311">
    <property type="entry name" value="AraC_binding"/>
    <property type="match status" value="1"/>
</dbReference>
<keyword evidence="1" id="KW-0805">Transcription regulation</keyword>
<evidence type="ECO:0000313" key="6">
    <source>
        <dbReference type="EMBL" id="SDL72611.1"/>
    </source>
</evidence>
<protein>
    <submittedName>
        <fullName evidence="6">AraC-type DNA-binding protein</fullName>
    </submittedName>
</protein>
<evidence type="ECO:0000313" key="7">
    <source>
        <dbReference type="Proteomes" id="UP000214880"/>
    </source>
</evidence>
<dbReference type="InterPro" id="IPR050204">
    <property type="entry name" value="AraC_XylS_family_regulators"/>
</dbReference>
<dbReference type="AlphaFoldDB" id="A0A1G9MF34"/>
<gene>
    <name evidence="6" type="ORF">SAMN04488502_101665</name>
</gene>
<dbReference type="InterPro" id="IPR009057">
    <property type="entry name" value="Homeodomain-like_sf"/>
</dbReference>
<dbReference type="SUPFAM" id="SSF51215">
    <property type="entry name" value="Regulatory protein AraC"/>
    <property type="match status" value="1"/>
</dbReference>
<dbReference type="Pfam" id="PF12833">
    <property type="entry name" value="HTH_18"/>
    <property type="match status" value="1"/>
</dbReference>
<keyword evidence="4" id="KW-0804">Transcription</keyword>
<reference evidence="6 7" key="1">
    <citation type="submission" date="2016-10" db="EMBL/GenBank/DDBJ databases">
        <authorList>
            <person name="de Groot N.N."/>
        </authorList>
    </citation>
    <scope>NUCLEOTIDE SEQUENCE [LARGE SCALE GENOMIC DNA]</scope>
    <source>
        <strain evidence="6 7">DSM 1736</strain>
    </source>
</reference>
<dbReference type="InterPro" id="IPR037923">
    <property type="entry name" value="HTH-like"/>
</dbReference>
<proteinExistence type="predicted"/>
<dbReference type="PANTHER" id="PTHR46796">
    <property type="entry name" value="HTH-TYPE TRANSCRIPTIONAL ACTIVATOR RHAS-RELATED"/>
    <property type="match status" value="1"/>
</dbReference>
<evidence type="ECO:0000256" key="3">
    <source>
        <dbReference type="ARBA" id="ARBA00023159"/>
    </source>
</evidence>